<protein>
    <submittedName>
        <fullName evidence="1">Uncharacterized protein</fullName>
    </submittedName>
</protein>
<gene>
    <name evidence="1" type="ORF">DT351_03220</name>
</gene>
<evidence type="ECO:0000313" key="1">
    <source>
        <dbReference type="EMBL" id="AXN35422.1"/>
    </source>
</evidence>
<dbReference type="RefSeq" id="WP_116843497.1">
    <property type="nucleotide sequence ID" value="NZ_CP031003.1"/>
</dbReference>
<accession>A0A385ACM6</accession>
<name>A0A385ACM6_LATCU</name>
<evidence type="ECO:0000313" key="2">
    <source>
        <dbReference type="Proteomes" id="UP000257607"/>
    </source>
</evidence>
<organism evidence="1 2">
    <name type="scientific">Latilactobacillus curvatus</name>
    <name type="common">Lactobacillus curvatus</name>
    <dbReference type="NCBI Taxonomy" id="28038"/>
    <lineage>
        <taxon>Bacteria</taxon>
        <taxon>Bacillati</taxon>
        <taxon>Bacillota</taxon>
        <taxon>Bacilli</taxon>
        <taxon>Lactobacillales</taxon>
        <taxon>Lactobacillaceae</taxon>
        <taxon>Latilactobacillus</taxon>
    </lineage>
</organism>
<proteinExistence type="predicted"/>
<sequence>MNDNFANQAERDRLTPTDRENKLIGYDYAGRSVFESDSRIIFDGYIICEGDERDFLLTMGGVAVD</sequence>
<dbReference type="Proteomes" id="UP000257607">
    <property type="component" value="Chromosome"/>
</dbReference>
<reference evidence="1 2" key="1">
    <citation type="submission" date="2018-07" db="EMBL/GenBank/DDBJ databases">
        <title>Lactobacillus curvatus genome sequence.</title>
        <authorList>
            <person name="Prechtl R."/>
        </authorList>
    </citation>
    <scope>NUCLEOTIDE SEQUENCE [LARGE SCALE GENOMIC DNA]</scope>
    <source>
        <strain evidence="1 2">TMW 1.1928</strain>
    </source>
</reference>
<dbReference type="EMBL" id="CP031003">
    <property type="protein sequence ID" value="AXN35422.1"/>
    <property type="molecule type" value="Genomic_DNA"/>
</dbReference>
<dbReference type="AlphaFoldDB" id="A0A385ACM6"/>